<gene>
    <name evidence="2" type="ORF">FHS36_004847</name>
</gene>
<feature type="domain" description="ATPase AAA-type core" evidence="1">
    <location>
        <begin position="86"/>
        <end position="405"/>
    </location>
</feature>
<protein>
    <recommendedName>
        <fullName evidence="1">ATPase AAA-type core domain-containing protein</fullName>
    </recommendedName>
</protein>
<accession>A0A7W8BGA1</accession>
<evidence type="ECO:0000313" key="2">
    <source>
        <dbReference type="EMBL" id="MBB5121393.1"/>
    </source>
</evidence>
<dbReference type="InterPro" id="IPR027417">
    <property type="entry name" value="P-loop_NTPase"/>
</dbReference>
<dbReference type="SUPFAM" id="SSF52540">
    <property type="entry name" value="P-loop containing nucleoside triphosphate hydrolases"/>
    <property type="match status" value="1"/>
</dbReference>
<evidence type="ECO:0000259" key="1">
    <source>
        <dbReference type="Pfam" id="PF13304"/>
    </source>
</evidence>
<name>A0A7W8BGA1_STREU</name>
<dbReference type="PANTHER" id="PTHR40396">
    <property type="entry name" value="ATPASE-LIKE PROTEIN"/>
    <property type="match status" value="1"/>
</dbReference>
<dbReference type="Pfam" id="PF13304">
    <property type="entry name" value="AAA_21"/>
    <property type="match status" value="1"/>
</dbReference>
<evidence type="ECO:0000313" key="3">
    <source>
        <dbReference type="Proteomes" id="UP000528608"/>
    </source>
</evidence>
<comment type="caution">
    <text evidence="2">The sequence shown here is derived from an EMBL/GenBank/DDBJ whole genome shotgun (WGS) entry which is preliminary data.</text>
</comment>
<dbReference type="EMBL" id="JACHJF010000018">
    <property type="protein sequence ID" value="MBB5121393.1"/>
    <property type="molecule type" value="Genomic_DNA"/>
</dbReference>
<dbReference type="Proteomes" id="UP000528608">
    <property type="component" value="Unassembled WGS sequence"/>
</dbReference>
<dbReference type="RefSeq" id="WP_244927010.1">
    <property type="nucleotide sequence ID" value="NZ_JACHJF010000018.1"/>
</dbReference>
<dbReference type="Gene3D" id="3.40.50.300">
    <property type="entry name" value="P-loop containing nucleotide triphosphate hydrolases"/>
    <property type="match status" value="1"/>
</dbReference>
<dbReference type="AlphaFoldDB" id="A0A7W8BGA1"/>
<dbReference type="GO" id="GO:0016887">
    <property type="term" value="F:ATP hydrolysis activity"/>
    <property type="evidence" value="ECO:0007669"/>
    <property type="project" value="InterPro"/>
</dbReference>
<proteinExistence type="predicted"/>
<dbReference type="PANTHER" id="PTHR40396:SF1">
    <property type="entry name" value="ATPASE AAA-TYPE CORE DOMAIN-CONTAINING PROTEIN"/>
    <property type="match status" value="1"/>
</dbReference>
<dbReference type="GO" id="GO:0005524">
    <property type="term" value="F:ATP binding"/>
    <property type="evidence" value="ECO:0007669"/>
    <property type="project" value="InterPro"/>
</dbReference>
<sequence length="484" mass="52371">MGTRVMIVRFTCTEVVLIAVGKVTRVLLSFRVANHRSIREEQQLLLSPVPDPAAGPSADLSAGLPAGPSACPAAGAPAAAPAAVTVAALFGANAAGKSNVVDALHFMADLVRSSHRDAEPGGGLVRSPFLLDERSAADPSWYVVDLVLDGVRHTYGFGLDDERVLDEWLYRYPDGTRHTVFQRSGDEIDFGEGAPKAVLELVRSITEPNVLFLTVAARSRQAAIQPVYAWFHAVRFRAGGAHGSPDPGSLRRLQDPARAASVVALLQAADLGIQDMGVEDFEADGADRISALTFRDRLLRELRRTELSTFPFTTTTARVWVQQRARDGSGARLGLEDQSQGTRMLFDYAGPVLDALEQGGMLIVDEVDASLHPRLTAQVIRLFQSPTSNPHGAQLLLTTHDVSLLGRSAGEEILGRDQIWFVEKDRQGETALFPLSDFTPRQAENRERRYLGGSYGAVPVLSDERFEAALAARGRTVDGEDAET</sequence>
<dbReference type="InterPro" id="IPR003959">
    <property type="entry name" value="ATPase_AAA_core"/>
</dbReference>
<organism evidence="2 3">
    <name type="scientific">Streptomyces eurocidicus</name>
    <name type="common">Streptoverticillium eurocidicus</name>
    <dbReference type="NCBI Taxonomy" id="66423"/>
    <lineage>
        <taxon>Bacteria</taxon>
        <taxon>Bacillati</taxon>
        <taxon>Actinomycetota</taxon>
        <taxon>Actinomycetes</taxon>
        <taxon>Kitasatosporales</taxon>
        <taxon>Streptomycetaceae</taxon>
        <taxon>Streptomyces</taxon>
    </lineage>
</organism>
<reference evidence="2 3" key="1">
    <citation type="submission" date="2020-08" db="EMBL/GenBank/DDBJ databases">
        <title>Genomic Encyclopedia of Type Strains, Phase III (KMG-III): the genomes of soil and plant-associated and newly described type strains.</title>
        <authorList>
            <person name="Whitman W."/>
        </authorList>
    </citation>
    <scope>NUCLEOTIDE SEQUENCE [LARGE SCALE GENOMIC DNA]</scope>
    <source>
        <strain evidence="2 3">CECT 3259</strain>
    </source>
</reference>